<dbReference type="InterPro" id="IPR013785">
    <property type="entry name" value="Aldolase_TIM"/>
</dbReference>
<dbReference type="PANTHER" id="PTHR43090:SF2">
    <property type="entry name" value="1-(5-PHOSPHORIBOSYL)-5-[(5-PHOSPHORIBOSYLAMINO)METHYLIDENEAMINO] IMIDAZOLE-4-CARBOXAMIDE ISOMERASE"/>
    <property type="match status" value="1"/>
</dbReference>
<evidence type="ECO:0000256" key="4">
    <source>
        <dbReference type="ARBA" id="ARBA00009667"/>
    </source>
</evidence>
<dbReference type="Proteomes" id="UP001596415">
    <property type="component" value="Unassembled WGS sequence"/>
</dbReference>
<dbReference type="InterPro" id="IPR023016">
    <property type="entry name" value="HisA/PriA"/>
</dbReference>
<sequence>MRIIPAIDIIDGKCVRLRKGDYSTKKIYNEHPLEVAKQFEAHGIQFLHLVDLDGAKSKHIVNHKVLEQIASQTSLQIDFGGGLKTDDDLRIAFDSGATQITGGSIAVKDRETFIAWIESYGSDKIILGADVLDEKVAVSGWQEESTEELIPFIKSYLLKGIEYVICTDISKDGMLQGPSFDLYKKIISESQQNIKLIASGGISTFEELPKLAEIGCEGTIIGKAIYENRISLKQLEKFILNNKC</sequence>
<evidence type="ECO:0000313" key="12">
    <source>
        <dbReference type="EMBL" id="MFC7357242.1"/>
    </source>
</evidence>
<evidence type="ECO:0000256" key="3">
    <source>
        <dbReference type="ARBA" id="ARBA00005133"/>
    </source>
</evidence>
<dbReference type="GO" id="GO:0003949">
    <property type="term" value="F:1-(5-phosphoribosyl)-5-[(5-phosphoribosylamino)methylideneamino]imidazole-4-carboxamide isomerase activity"/>
    <property type="evidence" value="ECO:0007669"/>
    <property type="project" value="UniProtKB-EC"/>
</dbReference>
<comment type="catalytic activity">
    <reaction evidence="1 9 11">
        <text>1-(5-phospho-beta-D-ribosyl)-5-[(5-phospho-beta-D-ribosylamino)methylideneamino]imidazole-4-carboxamide = 5-[(5-phospho-1-deoxy-D-ribulos-1-ylimino)methylamino]-1-(5-phospho-beta-D-ribosyl)imidazole-4-carboxamide</text>
        <dbReference type="Rhea" id="RHEA:15469"/>
        <dbReference type="ChEBI" id="CHEBI:58435"/>
        <dbReference type="ChEBI" id="CHEBI:58525"/>
        <dbReference type="EC" id="5.3.1.16"/>
    </reaction>
</comment>
<dbReference type="CDD" id="cd04732">
    <property type="entry name" value="HisA"/>
    <property type="match status" value="1"/>
</dbReference>
<keyword evidence="7 9" id="KW-0368">Histidine biosynthesis</keyword>
<keyword evidence="8 9" id="KW-0413">Isomerase</keyword>
<dbReference type="PANTHER" id="PTHR43090">
    <property type="entry name" value="1-(5-PHOSPHORIBOSYL)-5-[(5-PHOSPHORIBOSYLAMINO)METHYLIDENEAMINO] IMIDAZOLE-4-CARBOXAMIDE ISOMERASE"/>
    <property type="match status" value="1"/>
</dbReference>
<proteinExistence type="inferred from homology"/>
<comment type="caution">
    <text evidence="12">The sequence shown here is derived from an EMBL/GenBank/DDBJ whole genome shotgun (WGS) entry which is preliminary data.</text>
</comment>
<dbReference type="NCBIfam" id="TIGR00007">
    <property type="entry name" value="1-(5-phosphoribosyl)-5-[(5-phosphoribosylamino)methylideneamino]imidazole-4-carboxamide isomerase"/>
    <property type="match status" value="1"/>
</dbReference>
<dbReference type="HAMAP" id="MF_01014">
    <property type="entry name" value="HisA"/>
    <property type="match status" value="1"/>
</dbReference>
<keyword evidence="13" id="KW-1185">Reference proteome</keyword>
<evidence type="ECO:0000256" key="10">
    <source>
        <dbReference type="RuleBase" id="RU003657"/>
    </source>
</evidence>
<dbReference type="Gene3D" id="3.20.20.70">
    <property type="entry name" value="Aldolase class I"/>
    <property type="match status" value="1"/>
</dbReference>
<evidence type="ECO:0000256" key="7">
    <source>
        <dbReference type="ARBA" id="ARBA00023102"/>
    </source>
</evidence>
<dbReference type="InterPro" id="IPR011060">
    <property type="entry name" value="RibuloseP-bd_barrel"/>
</dbReference>
<feature type="active site" description="Proton donor" evidence="9">
    <location>
        <position position="130"/>
    </location>
</feature>
<dbReference type="InterPro" id="IPR006063">
    <property type="entry name" value="HisA_bact_arch"/>
</dbReference>
<evidence type="ECO:0000313" key="13">
    <source>
        <dbReference type="Proteomes" id="UP001596415"/>
    </source>
</evidence>
<dbReference type="Pfam" id="PF00977">
    <property type="entry name" value="His_biosynth"/>
    <property type="match status" value="1"/>
</dbReference>
<comment type="pathway">
    <text evidence="3 9 11">Amino-acid biosynthesis; L-histidine biosynthesis; L-histidine from 5-phospho-alpha-D-ribose 1-diphosphate: step 4/9.</text>
</comment>
<dbReference type="InterPro" id="IPR006062">
    <property type="entry name" value="His_biosynth"/>
</dbReference>
<dbReference type="RefSeq" id="WP_380217088.1">
    <property type="nucleotide sequence ID" value="NZ_JBHTBN010000002.1"/>
</dbReference>
<comment type="similarity">
    <text evidence="4 9 10">Belongs to the HisA/HisF family.</text>
</comment>
<feature type="active site" description="Proton acceptor" evidence="9">
    <location>
        <position position="8"/>
    </location>
</feature>
<dbReference type="SUPFAM" id="SSF51366">
    <property type="entry name" value="Ribulose-phoshate binding barrel"/>
    <property type="match status" value="1"/>
</dbReference>
<dbReference type="InterPro" id="IPR044524">
    <property type="entry name" value="Isoase_HisA-like"/>
</dbReference>
<dbReference type="EMBL" id="JBHTBN010000002">
    <property type="protein sequence ID" value="MFC7357242.1"/>
    <property type="molecule type" value="Genomic_DNA"/>
</dbReference>
<evidence type="ECO:0000256" key="2">
    <source>
        <dbReference type="ARBA" id="ARBA00004496"/>
    </source>
</evidence>
<keyword evidence="5 9" id="KW-0963">Cytoplasm</keyword>
<organism evidence="12 13">
    <name type="scientific">Jejudonia soesokkakensis</name>
    <dbReference type="NCBI Taxonomy" id="1323432"/>
    <lineage>
        <taxon>Bacteria</taxon>
        <taxon>Pseudomonadati</taxon>
        <taxon>Bacteroidota</taxon>
        <taxon>Flavobacteriia</taxon>
        <taxon>Flavobacteriales</taxon>
        <taxon>Flavobacteriaceae</taxon>
        <taxon>Jejudonia</taxon>
    </lineage>
</organism>
<evidence type="ECO:0000256" key="11">
    <source>
        <dbReference type="RuleBase" id="RU003658"/>
    </source>
</evidence>
<comment type="subcellular location">
    <subcellularLocation>
        <location evidence="2 9 11">Cytoplasm</location>
    </subcellularLocation>
</comment>
<evidence type="ECO:0000256" key="8">
    <source>
        <dbReference type="ARBA" id="ARBA00023235"/>
    </source>
</evidence>
<evidence type="ECO:0000256" key="9">
    <source>
        <dbReference type="HAMAP-Rule" id="MF_01014"/>
    </source>
</evidence>
<evidence type="ECO:0000256" key="1">
    <source>
        <dbReference type="ARBA" id="ARBA00000901"/>
    </source>
</evidence>
<evidence type="ECO:0000256" key="5">
    <source>
        <dbReference type="ARBA" id="ARBA00022490"/>
    </source>
</evidence>
<gene>
    <name evidence="9 12" type="primary">hisA</name>
    <name evidence="12" type="ORF">ACFQO1_06060</name>
</gene>
<evidence type="ECO:0000256" key="6">
    <source>
        <dbReference type="ARBA" id="ARBA00022605"/>
    </source>
</evidence>
<name>A0ABW2MUP0_9FLAO</name>
<accession>A0ABW2MUP0</accession>
<protein>
    <recommendedName>
        <fullName evidence="9 11">1-(5-phosphoribosyl)-5-[(5-phosphoribosylamino)methylideneamino] imidazole-4-carboxamide isomerase</fullName>
        <ecNumber evidence="9 11">5.3.1.16</ecNumber>
    </recommendedName>
    <alternativeName>
        <fullName evidence="9">Phosphoribosylformimino-5-aminoimidazole carboxamide ribotide isomerase</fullName>
    </alternativeName>
</protein>
<keyword evidence="6 9" id="KW-0028">Amino-acid biosynthesis</keyword>
<dbReference type="EC" id="5.3.1.16" evidence="9 11"/>
<reference evidence="13" key="1">
    <citation type="journal article" date="2019" name="Int. J. Syst. Evol. Microbiol.">
        <title>The Global Catalogue of Microorganisms (GCM) 10K type strain sequencing project: providing services to taxonomists for standard genome sequencing and annotation.</title>
        <authorList>
            <consortium name="The Broad Institute Genomics Platform"/>
            <consortium name="The Broad Institute Genome Sequencing Center for Infectious Disease"/>
            <person name="Wu L."/>
            <person name="Ma J."/>
        </authorList>
    </citation>
    <scope>NUCLEOTIDE SEQUENCE [LARGE SCALE GENOMIC DNA]</scope>
    <source>
        <strain evidence="13">CGMCC 1.16306</strain>
    </source>
</reference>